<dbReference type="InterPro" id="IPR003439">
    <property type="entry name" value="ABC_transporter-like_ATP-bd"/>
</dbReference>
<dbReference type="GO" id="GO:0005524">
    <property type="term" value="F:ATP binding"/>
    <property type="evidence" value="ECO:0007669"/>
    <property type="project" value="UniProtKB-KW"/>
</dbReference>
<comment type="similarity">
    <text evidence="1">Belongs to the ABC transporter superfamily.</text>
</comment>
<feature type="domain" description="ABC transporter" evidence="5">
    <location>
        <begin position="4"/>
        <end position="238"/>
    </location>
</feature>
<dbReference type="OrthoDB" id="64309at2157"/>
<gene>
    <name evidence="6" type="ORF">DK846_13410</name>
</gene>
<organism evidence="6 7">
    <name type="scientific">Methanospirillum lacunae</name>
    <dbReference type="NCBI Taxonomy" id="668570"/>
    <lineage>
        <taxon>Archaea</taxon>
        <taxon>Methanobacteriati</taxon>
        <taxon>Methanobacteriota</taxon>
        <taxon>Stenosarchaea group</taxon>
        <taxon>Methanomicrobia</taxon>
        <taxon>Methanomicrobiales</taxon>
        <taxon>Methanospirillaceae</taxon>
        <taxon>Methanospirillum</taxon>
    </lineage>
</organism>
<keyword evidence="2" id="KW-0813">Transport</keyword>
<proteinExistence type="inferred from homology"/>
<dbReference type="InterPro" id="IPR003593">
    <property type="entry name" value="AAA+_ATPase"/>
</dbReference>
<dbReference type="SMART" id="SM00382">
    <property type="entry name" value="AAA"/>
    <property type="match status" value="1"/>
</dbReference>
<sequence>MESLQNYIITILPGRSRDGQEEFFDRIDIQPGDSVSIVGSTGSGKSAFINDIEVLAQGDTVTRRTIRINGAEPPEEMVRNPAKKPIVMITQNNRCIADLKVVDFLAVHMKARGIADQSVLLETIELANEFTGEKILPQYRMTALSGGQTRSLFIADAIRIGDAPILLLDEVENAGIAKERVISRIKEHRRAVILVTHDPLLALSTDRRIVMQNGAVREVIYPAGSEQALVRNLSDIDQYVSDIREKLRNGERFSDSPVIVSKAKVTA</sequence>
<accession>A0A2V2MRW1</accession>
<name>A0A2V2MRW1_9EURY</name>
<protein>
    <submittedName>
        <fullName evidence="6">ABC transporter ATP-binding protein</fullName>
    </submittedName>
</protein>
<dbReference type="InterPro" id="IPR027417">
    <property type="entry name" value="P-loop_NTPase"/>
</dbReference>
<evidence type="ECO:0000313" key="6">
    <source>
        <dbReference type="EMBL" id="PWR70974.1"/>
    </source>
</evidence>
<evidence type="ECO:0000313" key="7">
    <source>
        <dbReference type="Proteomes" id="UP000245657"/>
    </source>
</evidence>
<keyword evidence="3" id="KW-0547">Nucleotide-binding</keyword>
<dbReference type="GeneID" id="97547336"/>
<dbReference type="RefSeq" id="WP_109969468.1">
    <property type="nucleotide sequence ID" value="NZ_CP176093.1"/>
</dbReference>
<dbReference type="PROSITE" id="PS50893">
    <property type="entry name" value="ABC_TRANSPORTER_2"/>
    <property type="match status" value="1"/>
</dbReference>
<evidence type="ECO:0000259" key="5">
    <source>
        <dbReference type="PROSITE" id="PS50893"/>
    </source>
</evidence>
<evidence type="ECO:0000256" key="3">
    <source>
        <dbReference type="ARBA" id="ARBA00022741"/>
    </source>
</evidence>
<comment type="caution">
    <text evidence="6">The sequence shown here is derived from an EMBL/GenBank/DDBJ whole genome shotgun (WGS) entry which is preliminary data.</text>
</comment>
<dbReference type="PANTHER" id="PTHR43117">
    <property type="entry name" value="OSMOPROTECTANT IMPORT ATP-BINDING PROTEIN OSMV"/>
    <property type="match status" value="1"/>
</dbReference>
<dbReference type="AlphaFoldDB" id="A0A2V2MRW1"/>
<reference evidence="6 7" key="1">
    <citation type="submission" date="2018-05" db="EMBL/GenBank/DDBJ databases">
        <title>Draft genome of Methanospirillum lacunae Ki8-1.</title>
        <authorList>
            <person name="Dueholm M.S."/>
            <person name="Nielsen P.H."/>
            <person name="Bakmann L.F."/>
            <person name="Otzen D.E."/>
        </authorList>
    </citation>
    <scope>NUCLEOTIDE SEQUENCE [LARGE SCALE GENOMIC DNA]</scope>
    <source>
        <strain evidence="6 7">Ki8-1</strain>
    </source>
</reference>
<dbReference type="EMBL" id="QGMY01000009">
    <property type="protein sequence ID" value="PWR70974.1"/>
    <property type="molecule type" value="Genomic_DNA"/>
</dbReference>
<dbReference type="Pfam" id="PF00005">
    <property type="entry name" value="ABC_tran"/>
    <property type="match status" value="1"/>
</dbReference>
<evidence type="ECO:0000256" key="2">
    <source>
        <dbReference type="ARBA" id="ARBA00022448"/>
    </source>
</evidence>
<dbReference type="Proteomes" id="UP000245657">
    <property type="component" value="Unassembled WGS sequence"/>
</dbReference>
<keyword evidence="4 6" id="KW-0067">ATP-binding</keyword>
<dbReference type="GO" id="GO:0016887">
    <property type="term" value="F:ATP hydrolysis activity"/>
    <property type="evidence" value="ECO:0007669"/>
    <property type="project" value="InterPro"/>
</dbReference>
<dbReference type="Gene3D" id="3.40.50.300">
    <property type="entry name" value="P-loop containing nucleotide triphosphate hydrolases"/>
    <property type="match status" value="1"/>
</dbReference>
<evidence type="ECO:0000256" key="4">
    <source>
        <dbReference type="ARBA" id="ARBA00022840"/>
    </source>
</evidence>
<keyword evidence="7" id="KW-1185">Reference proteome</keyword>
<dbReference type="SUPFAM" id="SSF52540">
    <property type="entry name" value="P-loop containing nucleoside triphosphate hydrolases"/>
    <property type="match status" value="1"/>
</dbReference>
<dbReference type="PANTHER" id="PTHR43117:SF4">
    <property type="entry name" value="OSMOPROTECTANT IMPORT ATP-BINDING PROTEIN OSMV"/>
    <property type="match status" value="1"/>
</dbReference>
<evidence type="ECO:0000256" key="1">
    <source>
        <dbReference type="ARBA" id="ARBA00005417"/>
    </source>
</evidence>